<feature type="domain" description="dTDP-4-dehydro-6-deoxy-alpha-D-glucopyranose 2,3-dehydratase" evidence="1">
    <location>
        <begin position="6"/>
        <end position="206"/>
    </location>
</feature>
<dbReference type="InterPro" id="IPR038153">
    <property type="entry name" value="EvaA-like_sf"/>
</dbReference>
<evidence type="ECO:0000313" key="2">
    <source>
        <dbReference type="EMBL" id="REE99043.1"/>
    </source>
</evidence>
<evidence type="ECO:0000313" key="3">
    <source>
        <dbReference type="Proteomes" id="UP000256661"/>
    </source>
</evidence>
<organism evidence="2 3">
    <name type="scientific">Thermomonospora umbrina</name>
    <dbReference type="NCBI Taxonomy" id="111806"/>
    <lineage>
        <taxon>Bacteria</taxon>
        <taxon>Bacillati</taxon>
        <taxon>Actinomycetota</taxon>
        <taxon>Actinomycetes</taxon>
        <taxon>Streptosporangiales</taxon>
        <taxon>Thermomonosporaceae</taxon>
        <taxon>Thermomonospora</taxon>
    </lineage>
</organism>
<name>A0A3D9SYC5_9ACTN</name>
<dbReference type="OrthoDB" id="9814961at2"/>
<dbReference type="Proteomes" id="UP000256661">
    <property type="component" value="Unassembled WGS sequence"/>
</dbReference>
<proteinExistence type="predicted"/>
<dbReference type="Gene3D" id="3.90.79.40">
    <property type="entry name" value="EvaA sugar 2,3-dehydratase subunit"/>
    <property type="match status" value="2"/>
</dbReference>
<feature type="domain" description="dTDP-4-dehydro-6-deoxy-alpha-D-glucopyranose 2,3-dehydratase" evidence="1">
    <location>
        <begin position="227"/>
        <end position="426"/>
    </location>
</feature>
<accession>A0A3D9SYC5</accession>
<dbReference type="GO" id="GO:0016829">
    <property type="term" value="F:lyase activity"/>
    <property type="evidence" value="ECO:0007669"/>
    <property type="project" value="InterPro"/>
</dbReference>
<evidence type="ECO:0000259" key="1">
    <source>
        <dbReference type="Pfam" id="PF03559"/>
    </source>
</evidence>
<comment type="caution">
    <text evidence="2">The sequence shown here is derived from an EMBL/GenBank/DDBJ whole genome shotgun (WGS) entry which is preliminary data.</text>
</comment>
<protein>
    <submittedName>
        <fullName evidence="2">Oxidase EvaA</fullName>
    </submittedName>
</protein>
<dbReference type="AlphaFoldDB" id="A0A3D9SYC5"/>
<gene>
    <name evidence="2" type="ORF">DFJ69_4548</name>
</gene>
<dbReference type="EMBL" id="QTTT01000001">
    <property type="protein sequence ID" value="REE99043.1"/>
    <property type="molecule type" value="Genomic_DNA"/>
</dbReference>
<dbReference type="InterPro" id="IPR005212">
    <property type="entry name" value="EvaA-like"/>
</dbReference>
<keyword evidence="3" id="KW-1185">Reference proteome</keyword>
<dbReference type="Pfam" id="PF03559">
    <property type="entry name" value="Hexose_dehydrat"/>
    <property type="match status" value="2"/>
</dbReference>
<sequence>MFSQIEDFHDWLADEERSHAFDVRPVPLEDLTGWSFHPDTGVIGHHTGRFFTISGLLVDTDQGPVRSWSQPIIVQPETGILGILVKRFGGVPHFLLQAKMEPGNIRPVQLSPTVQATRSNYTRVHGGRPVPYLEYFQTPRRGRVVADVLQQEQGSWFLHKRNRNIIVEVDEEVPVLPGFCWLTGEQIGELILIDNLVNMDTRTVLAGYPPAPGPEDPEVRDASDVAALSWFTEARAGRRLDRGLIPLNEVKDWVRADGRISHRLDRYFSVMGVSVEIDNREVSRWSQPMVAPRERGVIAFLARRPPASDDLELLVRAHTQAGTFDVVEMAPTVQCAPGNHDPDRRPPFLDHVLSAPPERILLDVVHSEEGGRLYHAENRYLIVEVDADFPDDVGEDFRWMDARRLARFGRHCDHVELEARSLLACLRFLDPFPRQGAHR</sequence>
<reference evidence="2 3" key="1">
    <citation type="submission" date="2018-08" db="EMBL/GenBank/DDBJ databases">
        <title>Sequencing the genomes of 1000 actinobacteria strains.</title>
        <authorList>
            <person name="Klenk H.-P."/>
        </authorList>
    </citation>
    <scope>NUCLEOTIDE SEQUENCE [LARGE SCALE GENOMIC DNA]</scope>
    <source>
        <strain evidence="2 3">DSM 43927</strain>
    </source>
</reference>